<accession>A0A2T0ZWS4</accession>
<dbReference type="InterPro" id="IPR029045">
    <property type="entry name" value="ClpP/crotonase-like_dom_sf"/>
</dbReference>
<comment type="similarity">
    <text evidence="1">Belongs to the enoyl-CoA hydratase/isomerase family.</text>
</comment>
<dbReference type="SUPFAM" id="SSF52096">
    <property type="entry name" value="ClpP/crotonase"/>
    <property type="match status" value="1"/>
</dbReference>
<dbReference type="GO" id="GO:0003824">
    <property type="term" value="F:catalytic activity"/>
    <property type="evidence" value="ECO:0007669"/>
    <property type="project" value="UniProtKB-ARBA"/>
</dbReference>
<dbReference type="Gene3D" id="3.90.226.10">
    <property type="entry name" value="2-enoyl-CoA Hydratase, Chain A, domain 1"/>
    <property type="match status" value="1"/>
</dbReference>
<dbReference type="PANTHER" id="PTHR43684">
    <property type="match status" value="1"/>
</dbReference>
<keyword evidence="3" id="KW-1185">Reference proteome</keyword>
<comment type="caution">
    <text evidence="2">The sequence shown here is derived from an EMBL/GenBank/DDBJ whole genome shotgun (WGS) entry which is preliminary data.</text>
</comment>
<proteinExistence type="inferred from homology"/>
<gene>
    <name evidence="2" type="ORF">CLV47_11480</name>
</gene>
<name>A0A2T0ZWS4_9ACTN</name>
<evidence type="ECO:0000313" key="3">
    <source>
        <dbReference type="Proteomes" id="UP000237752"/>
    </source>
</evidence>
<dbReference type="Proteomes" id="UP000237752">
    <property type="component" value="Unassembled WGS sequence"/>
</dbReference>
<dbReference type="CDD" id="cd06558">
    <property type="entry name" value="crotonase-like"/>
    <property type="match status" value="1"/>
</dbReference>
<dbReference type="RefSeq" id="WP_202862621.1">
    <property type="nucleotide sequence ID" value="NZ_PVUE01000014.1"/>
</dbReference>
<dbReference type="InterPro" id="IPR051053">
    <property type="entry name" value="ECH/Chromodomain_protein"/>
</dbReference>
<dbReference type="InterPro" id="IPR014748">
    <property type="entry name" value="Enoyl-CoA_hydra_C"/>
</dbReference>
<dbReference type="EMBL" id="PVUE01000014">
    <property type="protein sequence ID" value="PRZ40783.1"/>
    <property type="molecule type" value="Genomic_DNA"/>
</dbReference>
<dbReference type="InterPro" id="IPR001753">
    <property type="entry name" value="Enoyl-CoA_hydra/iso"/>
</dbReference>
<sequence>MNTAEANSTDTPVIVSREGSTMVITLSRPDRMNAWTPTMETMYFDALTEAAADESVRAIVLTGAGRGFCAGADMDDLSDIGASGEITAGRIQARKKTFPLSISKPLIAAINGPCAGLGFVQSMMCDVRFAAEGAKMATSFSKIGLIAEHGISWLLPKIVGLSHSLDLLMSGRVITAEDALSIGLVNYLSTPENVLDDALKYADTLARTASPNAMAVIKKQVYAHLLKDLDAALAESDQLMHEAISNKEMAEGVAAFGERRAPNYAGISLQPGE</sequence>
<dbReference type="AlphaFoldDB" id="A0A2T0ZWS4"/>
<protein>
    <submittedName>
        <fullName evidence="2">Enoyl-CoA hydratase</fullName>
    </submittedName>
</protein>
<organism evidence="2 3">
    <name type="scientific">Antricoccus suffuscus</name>
    <dbReference type="NCBI Taxonomy" id="1629062"/>
    <lineage>
        <taxon>Bacteria</taxon>
        <taxon>Bacillati</taxon>
        <taxon>Actinomycetota</taxon>
        <taxon>Actinomycetes</taxon>
        <taxon>Geodermatophilales</taxon>
        <taxon>Antricoccaceae</taxon>
        <taxon>Antricoccus</taxon>
    </lineage>
</organism>
<evidence type="ECO:0000256" key="1">
    <source>
        <dbReference type="ARBA" id="ARBA00005254"/>
    </source>
</evidence>
<dbReference type="Pfam" id="PF00378">
    <property type="entry name" value="ECH_1"/>
    <property type="match status" value="1"/>
</dbReference>
<evidence type="ECO:0000313" key="2">
    <source>
        <dbReference type="EMBL" id="PRZ40783.1"/>
    </source>
</evidence>
<dbReference type="Gene3D" id="1.10.12.10">
    <property type="entry name" value="Lyase 2-enoyl-coa Hydratase, Chain A, domain 2"/>
    <property type="match status" value="1"/>
</dbReference>
<reference evidence="2 3" key="1">
    <citation type="submission" date="2018-03" db="EMBL/GenBank/DDBJ databases">
        <title>Genomic Encyclopedia of Archaeal and Bacterial Type Strains, Phase II (KMG-II): from individual species to whole genera.</title>
        <authorList>
            <person name="Goeker M."/>
        </authorList>
    </citation>
    <scope>NUCLEOTIDE SEQUENCE [LARGE SCALE GENOMIC DNA]</scope>
    <source>
        <strain evidence="2 3">DSM 100065</strain>
    </source>
</reference>
<dbReference type="PANTHER" id="PTHR43684:SF4">
    <property type="entry name" value="ENOYL-COA HYDRATASE_ISOMERASE FAMILY PROTEIN (AFU_ORTHOLOGUE AFUA_1G01890)"/>
    <property type="match status" value="1"/>
</dbReference>